<protein>
    <submittedName>
        <fullName evidence="2">Uncharacterized protein</fullName>
    </submittedName>
</protein>
<dbReference type="Proteomes" id="UP001168877">
    <property type="component" value="Unassembled WGS sequence"/>
</dbReference>
<evidence type="ECO:0000256" key="1">
    <source>
        <dbReference type="SAM" id="MobiDB-lite"/>
    </source>
</evidence>
<gene>
    <name evidence="2" type="ORF">LWI29_003770</name>
</gene>
<reference evidence="2" key="2">
    <citation type="submission" date="2023-06" db="EMBL/GenBank/DDBJ databases">
        <authorList>
            <person name="Swenson N.G."/>
            <person name="Wegrzyn J.L."/>
            <person name="Mcevoy S.L."/>
        </authorList>
    </citation>
    <scope>NUCLEOTIDE SEQUENCE</scope>
    <source>
        <strain evidence="2">NS2018</strain>
        <tissue evidence="2">Leaf</tissue>
    </source>
</reference>
<sequence length="100" mass="11331">MDPSLTIEGVMEPSRSISSEMEGSAPLFDLEHEEEDRSEDCRVVSSAHRKEEGCVARVVAKRRSQSWFWFAAKIDSLSGSSWCENKENGFCWQQEKGARS</sequence>
<keyword evidence="3" id="KW-1185">Reference proteome</keyword>
<evidence type="ECO:0000313" key="3">
    <source>
        <dbReference type="Proteomes" id="UP001168877"/>
    </source>
</evidence>
<dbReference type="EMBL" id="JAUESC010000002">
    <property type="protein sequence ID" value="KAK0603322.1"/>
    <property type="molecule type" value="Genomic_DNA"/>
</dbReference>
<reference evidence="2" key="1">
    <citation type="journal article" date="2022" name="Plant J.">
        <title>Strategies of tolerance reflected in two North American maple genomes.</title>
        <authorList>
            <person name="McEvoy S.L."/>
            <person name="Sezen U.U."/>
            <person name="Trouern-Trend A."/>
            <person name="McMahon S.M."/>
            <person name="Schaberg P.G."/>
            <person name="Yang J."/>
            <person name="Wegrzyn J.L."/>
            <person name="Swenson N.G."/>
        </authorList>
    </citation>
    <scope>NUCLEOTIDE SEQUENCE</scope>
    <source>
        <strain evidence="2">NS2018</strain>
    </source>
</reference>
<comment type="caution">
    <text evidence="2">The sequence shown here is derived from an EMBL/GenBank/DDBJ whole genome shotgun (WGS) entry which is preliminary data.</text>
</comment>
<name>A0AA39T0I9_ACESA</name>
<dbReference type="AlphaFoldDB" id="A0AA39T0I9"/>
<accession>A0AA39T0I9</accession>
<organism evidence="2 3">
    <name type="scientific">Acer saccharum</name>
    <name type="common">Sugar maple</name>
    <dbReference type="NCBI Taxonomy" id="4024"/>
    <lineage>
        <taxon>Eukaryota</taxon>
        <taxon>Viridiplantae</taxon>
        <taxon>Streptophyta</taxon>
        <taxon>Embryophyta</taxon>
        <taxon>Tracheophyta</taxon>
        <taxon>Spermatophyta</taxon>
        <taxon>Magnoliopsida</taxon>
        <taxon>eudicotyledons</taxon>
        <taxon>Gunneridae</taxon>
        <taxon>Pentapetalae</taxon>
        <taxon>rosids</taxon>
        <taxon>malvids</taxon>
        <taxon>Sapindales</taxon>
        <taxon>Sapindaceae</taxon>
        <taxon>Hippocastanoideae</taxon>
        <taxon>Acereae</taxon>
        <taxon>Acer</taxon>
    </lineage>
</organism>
<feature type="region of interest" description="Disordered" evidence="1">
    <location>
        <begin position="1"/>
        <end position="22"/>
    </location>
</feature>
<proteinExistence type="predicted"/>
<evidence type="ECO:0000313" key="2">
    <source>
        <dbReference type="EMBL" id="KAK0603322.1"/>
    </source>
</evidence>